<protein>
    <submittedName>
        <fullName evidence="2">(raccoon dog) hypothetical protein</fullName>
    </submittedName>
</protein>
<comment type="caution">
    <text evidence="2">The sequence shown here is derived from an EMBL/GenBank/DDBJ whole genome shotgun (WGS) entry which is preliminary data.</text>
</comment>
<keyword evidence="3" id="KW-1185">Reference proteome</keyword>
<feature type="region of interest" description="Disordered" evidence="1">
    <location>
        <begin position="1"/>
        <end position="130"/>
    </location>
</feature>
<accession>A0A811XZ49</accession>
<gene>
    <name evidence="2" type="ORF">NYPRO_LOCUS2632</name>
</gene>
<dbReference type="EMBL" id="CAJHUB010000654">
    <property type="protein sequence ID" value="CAD7669838.1"/>
    <property type="molecule type" value="Genomic_DNA"/>
</dbReference>
<dbReference type="AlphaFoldDB" id="A0A811XZ49"/>
<evidence type="ECO:0000313" key="2">
    <source>
        <dbReference type="EMBL" id="CAD7669838.1"/>
    </source>
</evidence>
<sequence>MFALKEFGVTGLRAWAGGTPPTLAGGPLEGPSRMEAESRVPGGAERAGKVRDEAELSEVLKPPASVPRAPPPRTPGPSRSAQPGRRTGGPGAANCQRPAPCPDGTVATEPTPPTRDLLLGSSVRASEAPV</sequence>
<feature type="compositionally biased region" description="Low complexity" evidence="1">
    <location>
        <begin position="16"/>
        <end position="31"/>
    </location>
</feature>
<organism evidence="2 3">
    <name type="scientific">Nyctereutes procyonoides</name>
    <name type="common">Raccoon dog</name>
    <name type="synonym">Canis procyonoides</name>
    <dbReference type="NCBI Taxonomy" id="34880"/>
    <lineage>
        <taxon>Eukaryota</taxon>
        <taxon>Metazoa</taxon>
        <taxon>Chordata</taxon>
        <taxon>Craniata</taxon>
        <taxon>Vertebrata</taxon>
        <taxon>Euteleostomi</taxon>
        <taxon>Mammalia</taxon>
        <taxon>Eutheria</taxon>
        <taxon>Laurasiatheria</taxon>
        <taxon>Carnivora</taxon>
        <taxon>Caniformia</taxon>
        <taxon>Canidae</taxon>
        <taxon>Nyctereutes</taxon>
    </lineage>
</organism>
<name>A0A811XZ49_NYCPR</name>
<feature type="compositionally biased region" description="Pro residues" evidence="1">
    <location>
        <begin position="64"/>
        <end position="75"/>
    </location>
</feature>
<evidence type="ECO:0000256" key="1">
    <source>
        <dbReference type="SAM" id="MobiDB-lite"/>
    </source>
</evidence>
<dbReference type="Proteomes" id="UP000645828">
    <property type="component" value="Unassembled WGS sequence"/>
</dbReference>
<evidence type="ECO:0000313" key="3">
    <source>
        <dbReference type="Proteomes" id="UP000645828"/>
    </source>
</evidence>
<proteinExistence type="predicted"/>
<reference evidence="2" key="1">
    <citation type="submission" date="2020-12" db="EMBL/GenBank/DDBJ databases">
        <authorList>
            <consortium name="Molecular Ecology Group"/>
        </authorList>
    </citation>
    <scope>NUCLEOTIDE SEQUENCE</scope>
    <source>
        <strain evidence="2">TBG_1078</strain>
    </source>
</reference>